<comment type="catalytic activity">
    <reaction evidence="8">
        <text>L-seryl-[protein] + ATP = O-phospho-L-seryl-[protein] + ADP + H(+)</text>
        <dbReference type="Rhea" id="RHEA:17989"/>
        <dbReference type="Rhea" id="RHEA-COMP:9863"/>
        <dbReference type="Rhea" id="RHEA-COMP:11604"/>
        <dbReference type="ChEBI" id="CHEBI:15378"/>
        <dbReference type="ChEBI" id="CHEBI:29999"/>
        <dbReference type="ChEBI" id="CHEBI:30616"/>
        <dbReference type="ChEBI" id="CHEBI:83421"/>
        <dbReference type="ChEBI" id="CHEBI:456216"/>
        <dbReference type="EC" id="2.7.11.1"/>
    </reaction>
</comment>
<dbReference type="GO" id="GO:0004674">
    <property type="term" value="F:protein serine/threonine kinase activity"/>
    <property type="evidence" value="ECO:0007669"/>
    <property type="project" value="UniProtKB-KW"/>
</dbReference>
<evidence type="ECO:0000313" key="14">
    <source>
        <dbReference type="Proteomes" id="UP000316181"/>
    </source>
</evidence>
<feature type="domain" description="Protein kinase" evidence="11">
    <location>
        <begin position="18"/>
        <end position="284"/>
    </location>
</feature>
<dbReference type="InterPro" id="IPR011009">
    <property type="entry name" value="Kinase-like_dom_sf"/>
</dbReference>
<evidence type="ECO:0000256" key="6">
    <source>
        <dbReference type="ARBA" id="ARBA00022840"/>
    </source>
</evidence>
<keyword evidence="6" id="KW-0067">ATP-binding</keyword>
<dbReference type="PANTHER" id="PTHR43289">
    <property type="entry name" value="MITOGEN-ACTIVATED PROTEIN KINASE KINASE KINASE 20-RELATED"/>
    <property type="match status" value="1"/>
</dbReference>
<dbReference type="Proteomes" id="UP000316181">
    <property type="component" value="Unassembled WGS sequence"/>
</dbReference>
<evidence type="ECO:0000256" key="2">
    <source>
        <dbReference type="ARBA" id="ARBA00022527"/>
    </source>
</evidence>
<organism evidence="13 14">
    <name type="scientific">Rarobacter incanus</name>
    <dbReference type="NCBI Taxonomy" id="153494"/>
    <lineage>
        <taxon>Bacteria</taxon>
        <taxon>Bacillati</taxon>
        <taxon>Actinomycetota</taxon>
        <taxon>Actinomycetes</taxon>
        <taxon>Micrococcales</taxon>
        <taxon>Rarobacteraceae</taxon>
        <taxon>Rarobacter</taxon>
    </lineage>
</organism>
<keyword evidence="3" id="KW-0808">Transferase</keyword>
<reference evidence="13 14" key="1">
    <citation type="submission" date="2019-06" db="EMBL/GenBank/DDBJ databases">
        <title>Sequencing the genomes of 1000 actinobacteria strains.</title>
        <authorList>
            <person name="Klenk H.-P."/>
        </authorList>
    </citation>
    <scope>NUCLEOTIDE SEQUENCE [LARGE SCALE GENOMIC DNA]</scope>
    <source>
        <strain evidence="13 14">DSM 10596</strain>
    </source>
</reference>
<proteinExistence type="predicted"/>
<evidence type="ECO:0000259" key="12">
    <source>
        <dbReference type="PROSITE" id="PS51178"/>
    </source>
</evidence>
<sequence>MTLSAGDRLVDTTIDGRYRIRRRLASGGMATVYLATDLRLDRDVAVKVMHEHLAHGPHGSDFAARFRREARSAARLAHPHLVAVHDQGVDADVSYLVMEYVSGPNLRRLLVAEPPMTVRDALRIIREALDALAAVHAAGLVHRDIKPENILLTPTGSVKVADFGLARAVTEVTAASTGTVMGTVAYLSPELITSGKADARTDVYAIGATLFEMLTGHQLFEGDTPIQIALQHLQSEAPRPSEISPWLPSEIDDFVAQMTTRDPDNRIPSAGVALAAIKRVESVLSEGVLAHTVTPPPATGDAANTIETSRDGQLSAEDHDPDRDSKDAVEGSGDEQGRESAHTVSLHIQPTQAAPVVRSAPHDRPARTPRRRRRPLLVLTIMLALALAGTVGASVWYQTLGPGAYTSVPEQLVGQTIDDATAALTAASLVADQETAYSDTIPNGLIVSTDPESAERVRRGTTVTLVISQGVEYRDVPDEIVGKKLAEVQDAITSAGFPAPTVEREFSDTVDKGVIIASSVPQGSRHPHNTTITLTVSKGKEPVEVPNLAQMTTTEAESVLANRGLNLKVGKKQYDDSIPEGAIVSQVPAAGSQSYRTATVTVVTSRGPKPVEVPNVVGMSESDATTTLKDAGFEVKADRYLGAILDRVRFQSEDAGTKIPPGTTITITVW</sequence>
<dbReference type="InterPro" id="IPR000719">
    <property type="entry name" value="Prot_kinase_dom"/>
</dbReference>
<dbReference type="Gene3D" id="3.30.200.20">
    <property type="entry name" value="Phosphorylase Kinase, domain 1"/>
    <property type="match status" value="1"/>
</dbReference>
<evidence type="ECO:0000256" key="8">
    <source>
        <dbReference type="ARBA" id="ARBA00048679"/>
    </source>
</evidence>
<keyword evidence="14" id="KW-1185">Reference proteome</keyword>
<gene>
    <name evidence="13" type="ORF">FB389_0430</name>
</gene>
<evidence type="ECO:0000256" key="9">
    <source>
        <dbReference type="SAM" id="MobiDB-lite"/>
    </source>
</evidence>
<feature type="compositionally biased region" description="Polar residues" evidence="9">
    <location>
        <begin position="342"/>
        <end position="352"/>
    </location>
</feature>
<comment type="catalytic activity">
    <reaction evidence="7">
        <text>L-threonyl-[protein] + ATP = O-phospho-L-threonyl-[protein] + ADP + H(+)</text>
        <dbReference type="Rhea" id="RHEA:46608"/>
        <dbReference type="Rhea" id="RHEA-COMP:11060"/>
        <dbReference type="Rhea" id="RHEA-COMP:11605"/>
        <dbReference type="ChEBI" id="CHEBI:15378"/>
        <dbReference type="ChEBI" id="CHEBI:30013"/>
        <dbReference type="ChEBI" id="CHEBI:30616"/>
        <dbReference type="ChEBI" id="CHEBI:61977"/>
        <dbReference type="ChEBI" id="CHEBI:456216"/>
        <dbReference type="EC" id="2.7.11.1"/>
    </reaction>
</comment>
<evidence type="ECO:0000256" key="10">
    <source>
        <dbReference type="SAM" id="Phobius"/>
    </source>
</evidence>
<dbReference type="OrthoDB" id="9762169at2"/>
<dbReference type="PROSITE" id="PS00108">
    <property type="entry name" value="PROTEIN_KINASE_ST"/>
    <property type="match status" value="1"/>
</dbReference>
<dbReference type="PANTHER" id="PTHR43289:SF34">
    <property type="entry name" value="SERINE_THREONINE-PROTEIN KINASE YBDM-RELATED"/>
    <property type="match status" value="1"/>
</dbReference>
<evidence type="ECO:0000256" key="7">
    <source>
        <dbReference type="ARBA" id="ARBA00047899"/>
    </source>
</evidence>
<feature type="domain" description="PASTA" evidence="12">
    <location>
        <begin position="607"/>
        <end position="670"/>
    </location>
</feature>
<dbReference type="SMART" id="SM00740">
    <property type="entry name" value="PASTA"/>
    <property type="match status" value="4"/>
</dbReference>
<keyword evidence="10" id="KW-0472">Membrane</keyword>
<feature type="compositionally biased region" description="Basic and acidic residues" evidence="9">
    <location>
        <begin position="316"/>
        <end position="341"/>
    </location>
</feature>
<dbReference type="GO" id="GO:0045717">
    <property type="term" value="P:negative regulation of fatty acid biosynthetic process"/>
    <property type="evidence" value="ECO:0007669"/>
    <property type="project" value="UniProtKB-ARBA"/>
</dbReference>
<evidence type="ECO:0000256" key="1">
    <source>
        <dbReference type="ARBA" id="ARBA00012513"/>
    </source>
</evidence>
<protein>
    <recommendedName>
        <fullName evidence="1">non-specific serine/threonine protein kinase</fullName>
        <ecNumber evidence="1">2.7.11.1</ecNumber>
    </recommendedName>
</protein>
<dbReference type="PROSITE" id="PS50011">
    <property type="entry name" value="PROTEIN_KINASE_DOM"/>
    <property type="match status" value="1"/>
</dbReference>
<dbReference type="Pfam" id="PF03793">
    <property type="entry name" value="PASTA"/>
    <property type="match status" value="4"/>
</dbReference>
<feature type="region of interest" description="Disordered" evidence="9">
    <location>
        <begin position="291"/>
        <end position="371"/>
    </location>
</feature>
<evidence type="ECO:0000256" key="4">
    <source>
        <dbReference type="ARBA" id="ARBA00022741"/>
    </source>
</evidence>
<feature type="domain" description="PASTA" evidence="12">
    <location>
        <begin position="403"/>
        <end position="469"/>
    </location>
</feature>
<evidence type="ECO:0000313" key="13">
    <source>
        <dbReference type="EMBL" id="TQK75795.1"/>
    </source>
</evidence>
<dbReference type="AlphaFoldDB" id="A0A542SMS8"/>
<dbReference type="CDD" id="cd06577">
    <property type="entry name" value="PASTA_pknB"/>
    <property type="match status" value="4"/>
</dbReference>
<evidence type="ECO:0000256" key="3">
    <source>
        <dbReference type="ARBA" id="ARBA00022679"/>
    </source>
</evidence>
<evidence type="ECO:0000259" key="11">
    <source>
        <dbReference type="PROSITE" id="PS50011"/>
    </source>
</evidence>
<dbReference type="FunFam" id="1.10.510.10:FF:000021">
    <property type="entry name" value="Serine/threonine protein kinase"/>
    <property type="match status" value="1"/>
</dbReference>
<dbReference type="InterPro" id="IPR005543">
    <property type="entry name" value="PASTA_dom"/>
</dbReference>
<keyword evidence="5 13" id="KW-0418">Kinase</keyword>
<dbReference type="GO" id="GO:0005524">
    <property type="term" value="F:ATP binding"/>
    <property type="evidence" value="ECO:0007669"/>
    <property type="project" value="UniProtKB-KW"/>
</dbReference>
<evidence type="ECO:0000256" key="5">
    <source>
        <dbReference type="ARBA" id="ARBA00022777"/>
    </source>
</evidence>
<dbReference type="Pfam" id="PF00069">
    <property type="entry name" value="Pkinase"/>
    <property type="match status" value="1"/>
</dbReference>
<keyword evidence="2" id="KW-0723">Serine/threonine-protein kinase</keyword>
<dbReference type="PROSITE" id="PS51178">
    <property type="entry name" value="PASTA"/>
    <property type="match status" value="4"/>
</dbReference>
<feature type="domain" description="PASTA" evidence="12">
    <location>
        <begin position="470"/>
        <end position="538"/>
    </location>
</feature>
<dbReference type="EC" id="2.7.11.1" evidence="1"/>
<feature type="domain" description="PASTA" evidence="12">
    <location>
        <begin position="539"/>
        <end position="606"/>
    </location>
</feature>
<dbReference type="SUPFAM" id="SSF56112">
    <property type="entry name" value="Protein kinase-like (PK-like)"/>
    <property type="match status" value="1"/>
</dbReference>
<keyword evidence="4" id="KW-0547">Nucleotide-binding</keyword>
<comment type="caution">
    <text evidence="13">The sequence shown here is derived from an EMBL/GenBank/DDBJ whole genome shotgun (WGS) entry which is preliminary data.</text>
</comment>
<keyword evidence="10" id="KW-0812">Transmembrane</keyword>
<dbReference type="CDD" id="cd14014">
    <property type="entry name" value="STKc_PknB_like"/>
    <property type="match status" value="1"/>
</dbReference>
<keyword evidence="10" id="KW-1133">Transmembrane helix</keyword>
<feature type="transmembrane region" description="Helical" evidence="10">
    <location>
        <begin position="376"/>
        <end position="397"/>
    </location>
</feature>
<dbReference type="NCBIfam" id="NF033483">
    <property type="entry name" value="PknB_PASTA_kin"/>
    <property type="match status" value="1"/>
</dbReference>
<dbReference type="Gene3D" id="1.10.510.10">
    <property type="entry name" value="Transferase(Phosphotransferase) domain 1"/>
    <property type="match status" value="1"/>
</dbReference>
<name>A0A542SMS8_9MICO</name>
<dbReference type="Gene3D" id="3.30.10.20">
    <property type="match status" value="4"/>
</dbReference>
<dbReference type="EMBL" id="VFNV01000001">
    <property type="protein sequence ID" value="TQK75795.1"/>
    <property type="molecule type" value="Genomic_DNA"/>
</dbReference>
<dbReference type="InterPro" id="IPR008271">
    <property type="entry name" value="Ser/Thr_kinase_AS"/>
</dbReference>
<dbReference type="RefSeq" id="WP_142111149.1">
    <property type="nucleotide sequence ID" value="NZ_BAAATB010000008.1"/>
</dbReference>
<dbReference type="FunFam" id="3.30.200.20:FF:000035">
    <property type="entry name" value="Serine/threonine protein kinase Stk1"/>
    <property type="match status" value="1"/>
</dbReference>
<dbReference type="SMART" id="SM00220">
    <property type="entry name" value="S_TKc"/>
    <property type="match status" value="1"/>
</dbReference>
<accession>A0A542SMS8</accession>